<comment type="caution">
    <text evidence="1">The sequence shown here is derived from an EMBL/GenBank/DDBJ whole genome shotgun (WGS) entry which is preliminary data.</text>
</comment>
<reference evidence="1 2" key="1">
    <citation type="journal article" date="2019" name="Commun. Biol.">
        <title>The bagworm genome reveals a unique fibroin gene that provides high tensile strength.</title>
        <authorList>
            <person name="Kono N."/>
            <person name="Nakamura H."/>
            <person name="Ohtoshi R."/>
            <person name="Tomita M."/>
            <person name="Numata K."/>
            <person name="Arakawa K."/>
        </authorList>
    </citation>
    <scope>NUCLEOTIDE SEQUENCE [LARGE SCALE GENOMIC DNA]</scope>
</reference>
<evidence type="ECO:0000313" key="2">
    <source>
        <dbReference type="Proteomes" id="UP000299102"/>
    </source>
</evidence>
<name>A0A4C1YD05_EUMVA</name>
<accession>A0A4C1YD05</accession>
<protein>
    <submittedName>
        <fullName evidence="1">Uncharacterized protein</fullName>
    </submittedName>
</protein>
<gene>
    <name evidence="1" type="ORF">EVAR_48838_1</name>
</gene>
<dbReference type="Proteomes" id="UP000299102">
    <property type="component" value="Unassembled WGS sequence"/>
</dbReference>
<dbReference type="EMBL" id="BGZK01001158">
    <property type="protein sequence ID" value="GBP72854.1"/>
    <property type="molecule type" value="Genomic_DNA"/>
</dbReference>
<evidence type="ECO:0000313" key="1">
    <source>
        <dbReference type="EMBL" id="GBP72854.1"/>
    </source>
</evidence>
<proteinExistence type="predicted"/>
<organism evidence="1 2">
    <name type="scientific">Eumeta variegata</name>
    <name type="common">Bagworm moth</name>
    <name type="synonym">Eumeta japonica</name>
    <dbReference type="NCBI Taxonomy" id="151549"/>
    <lineage>
        <taxon>Eukaryota</taxon>
        <taxon>Metazoa</taxon>
        <taxon>Ecdysozoa</taxon>
        <taxon>Arthropoda</taxon>
        <taxon>Hexapoda</taxon>
        <taxon>Insecta</taxon>
        <taxon>Pterygota</taxon>
        <taxon>Neoptera</taxon>
        <taxon>Endopterygota</taxon>
        <taxon>Lepidoptera</taxon>
        <taxon>Glossata</taxon>
        <taxon>Ditrysia</taxon>
        <taxon>Tineoidea</taxon>
        <taxon>Psychidae</taxon>
        <taxon>Oiketicinae</taxon>
        <taxon>Eumeta</taxon>
    </lineage>
</organism>
<keyword evidence="2" id="KW-1185">Reference proteome</keyword>
<dbReference type="AlphaFoldDB" id="A0A4C1YD05"/>
<sequence length="92" mass="10626">MDTRNSRGVTYALPVSWEEIGHLMEEDRADERGKGEWAPGTLAHWMKCDSRSCYSRLHSVKETRQILHLMGRSGTFLCYSEVGHNMALQLYH</sequence>